<gene>
    <name evidence="6" type="ORF">CM83_9760</name>
</gene>
<dbReference type="SMART" id="SM00355">
    <property type="entry name" value="ZnF_C2H2"/>
    <property type="match status" value="2"/>
</dbReference>
<feature type="non-terminal residue" evidence="6">
    <location>
        <position position="192"/>
    </location>
</feature>
<evidence type="ECO:0000256" key="1">
    <source>
        <dbReference type="ARBA" id="ARBA00022723"/>
    </source>
</evidence>
<keyword evidence="1" id="KW-0479">Metal-binding</keyword>
<sequence>MADEVMIEDGEEVMVKEEKVHMEDQVFVADVEEEEIMIKEEVLVKEENVVIKEEEIVEELASGTANGVTDLRCCRVVLEKMSVAETLRWKSLNKGCENARDTSGDRQAGQSSKLKLEASQNLRTTRRHVRRQEDTPSGKKPVFCGSCNYRSSNSEKLKKHSRTHEKPFSCDSCYFRTNRLKYLQVHQETHKV</sequence>
<accession>A0A0A9XRN8</accession>
<protein>
    <recommendedName>
        <fullName evidence="5">C2H2-type domain-containing protein</fullName>
    </recommendedName>
</protein>
<dbReference type="Gene3D" id="3.30.160.60">
    <property type="entry name" value="Classic Zinc Finger"/>
    <property type="match status" value="1"/>
</dbReference>
<evidence type="ECO:0000313" key="6">
    <source>
        <dbReference type="EMBL" id="JAG22594.1"/>
    </source>
</evidence>
<dbReference type="EMBL" id="GBHO01021010">
    <property type="protein sequence ID" value="JAG22594.1"/>
    <property type="molecule type" value="Transcribed_RNA"/>
</dbReference>
<proteinExistence type="predicted"/>
<feature type="compositionally biased region" description="Polar residues" evidence="4">
    <location>
        <begin position="108"/>
        <end position="123"/>
    </location>
</feature>
<dbReference type="SUPFAM" id="SSF57667">
    <property type="entry name" value="beta-beta-alpha zinc fingers"/>
    <property type="match status" value="1"/>
</dbReference>
<keyword evidence="2" id="KW-0863">Zinc-finger</keyword>
<dbReference type="GO" id="GO:0008270">
    <property type="term" value="F:zinc ion binding"/>
    <property type="evidence" value="ECO:0007669"/>
    <property type="project" value="UniProtKB-KW"/>
</dbReference>
<name>A0A0A9XRN8_LYGHE</name>
<dbReference type="InterPro" id="IPR013087">
    <property type="entry name" value="Znf_C2H2_type"/>
</dbReference>
<dbReference type="AlphaFoldDB" id="A0A0A9XRN8"/>
<organism evidence="6">
    <name type="scientific">Lygus hesperus</name>
    <name type="common">Western plant bug</name>
    <dbReference type="NCBI Taxonomy" id="30085"/>
    <lineage>
        <taxon>Eukaryota</taxon>
        <taxon>Metazoa</taxon>
        <taxon>Ecdysozoa</taxon>
        <taxon>Arthropoda</taxon>
        <taxon>Hexapoda</taxon>
        <taxon>Insecta</taxon>
        <taxon>Pterygota</taxon>
        <taxon>Neoptera</taxon>
        <taxon>Paraneoptera</taxon>
        <taxon>Hemiptera</taxon>
        <taxon>Heteroptera</taxon>
        <taxon>Panheteroptera</taxon>
        <taxon>Cimicomorpha</taxon>
        <taxon>Miridae</taxon>
        <taxon>Mirini</taxon>
        <taxon>Lygus</taxon>
    </lineage>
</organism>
<evidence type="ECO:0000256" key="3">
    <source>
        <dbReference type="ARBA" id="ARBA00022833"/>
    </source>
</evidence>
<feature type="region of interest" description="Disordered" evidence="4">
    <location>
        <begin position="97"/>
        <end position="138"/>
    </location>
</feature>
<keyword evidence="3" id="KW-0862">Zinc</keyword>
<reference evidence="6" key="1">
    <citation type="journal article" date="2014" name="PLoS ONE">
        <title>Transcriptome-Based Identification of ABC Transporters in the Western Tarnished Plant Bug Lygus hesperus.</title>
        <authorList>
            <person name="Hull J.J."/>
            <person name="Chaney K."/>
            <person name="Geib S.M."/>
            <person name="Fabrick J.A."/>
            <person name="Brent C.S."/>
            <person name="Walsh D."/>
            <person name="Lavine L.C."/>
        </authorList>
    </citation>
    <scope>NUCLEOTIDE SEQUENCE</scope>
</reference>
<feature type="domain" description="C2H2-type" evidence="5">
    <location>
        <begin position="142"/>
        <end position="164"/>
    </location>
</feature>
<evidence type="ECO:0000259" key="5">
    <source>
        <dbReference type="SMART" id="SM00355"/>
    </source>
</evidence>
<dbReference type="PANTHER" id="PTHR23235">
    <property type="entry name" value="KRUEPPEL-LIKE TRANSCRIPTION FACTOR"/>
    <property type="match status" value="1"/>
</dbReference>
<evidence type="ECO:0000256" key="4">
    <source>
        <dbReference type="SAM" id="MobiDB-lite"/>
    </source>
</evidence>
<evidence type="ECO:0000256" key="2">
    <source>
        <dbReference type="ARBA" id="ARBA00022771"/>
    </source>
</evidence>
<feature type="domain" description="C2H2-type" evidence="5">
    <location>
        <begin position="168"/>
        <end position="190"/>
    </location>
</feature>
<reference evidence="6" key="2">
    <citation type="submission" date="2014-07" db="EMBL/GenBank/DDBJ databases">
        <authorList>
            <person name="Hull J."/>
        </authorList>
    </citation>
    <scope>NUCLEOTIDE SEQUENCE</scope>
</reference>
<dbReference type="InterPro" id="IPR036236">
    <property type="entry name" value="Znf_C2H2_sf"/>
</dbReference>